<dbReference type="PROSITE" id="PS50192">
    <property type="entry name" value="T_SNARE"/>
    <property type="match status" value="1"/>
</dbReference>
<keyword evidence="6" id="KW-1185">Reference proteome</keyword>
<evidence type="ECO:0000313" key="5">
    <source>
        <dbReference type="EMBL" id="RAU17631.1"/>
    </source>
</evidence>
<dbReference type="SUPFAM" id="SSF58104">
    <property type="entry name" value="Methyl-accepting chemotaxis protein (MCP) signaling domain"/>
    <property type="match status" value="1"/>
</dbReference>
<gene>
    <name evidence="5" type="ORF">DN062_11520</name>
</gene>
<dbReference type="EMBL" id="QKRX01000008">
    <property type="protein sequence ID" value="RAU17631.1"/>
    <property type="molecule type" value="Genomic_DNA"/>
</dbReference>
<name>A0A364NKR4_9GAMM</name>
<reference evidence="5 6" key="1">
    <citation type="submission" date="2018-06" db="EMBL/GenBank/DDBJ databases">
        <title>Nitrincola tibetense sp. nov., isolated from Lake XuguoCo on Tibetan Plateau.</title>
        <authorList>
            <person name="Xing P."/>
        </authorList>
    </citation>
    <scope>NUCLEOTIDE SEQUENCE [LARGE SCALE GENOMIC DNA]</scope>
    <source>
        <strain evidence="6">xg18</strain>
    </source>
</reference>
<dbReference type="PANTHER" id="PTHR32089">
    <property type="entry name" value="METHYL-ACCEPTING CHEMOTAXIS PROTEIN MCPB"/>
    <property type="match status" value="1"/>
</dbReference>
<keyword evidence="2" id="KW-0472">Membrane</keyword>
<sequence>MAFDEILALVHAAHDMIQHIATAIEEQSTVANKINQNIHGIKDIADQSAAHVGQSTEATNALSRLAEQLRSEMNRFNV</sequence>
<keyword evidence="2" id="KW-0997">Cell inner membrane</keyword>
<accession>A0A364NKR4</accession>
<evidence type="ECO:0000259" key="4">
    <source>
        <dbReference type="PROSITE" id="PS50192"/>
    </source>
</evidence>
<dbReference type="Gene3D" id="1.10.287.950">
    <property type="entry name" value="Methyl-accepting chemotaxis protein"/>
    <property type="match status" value="1"/>
</dbReference>
<protein>
    <recommendedName>
        <fullName evidence="4">t-SNARE coiled-coil homology domain-containing protein</fullName>
    </recommendedName>
</protein>
<dbReference type="AlphaFoldDB" id="A0A364NKR4"/>
<dbReference type="GO" id="GO:0005886">
    <property type="term" value="C:plasma membrane"/>
    <property type="evidence" value="ECO:0007669"/>
    <property type="project" value="UniProtKB-SubCell"/>
</dbReference>
<evidence type="ECO:0000256" key="1">
    <source>
        <dbReference type="ARBA" id="ARBA00004429"/>
    </source>
</evidence>
<organism evidence="5 6">
    <name type="scientific">Nitrincola tibetensis</name>
    <dbReference type="NCBI Taxonomy" id="2219697"/>
    <lineage>
        <taxon>Bacteria</taxon>
        <taxon>Pseudomonadati</taxon>
        <taxon>Pseudomonadota</taxon>
        <taxon>Gammaproteobacteria</taxon>
        <taxon>Oceanospirillales</taxon>
        <taxon>Oceanospirillaceae</taxon>
        <taxon>Nitrincola</taxon>
    </lineage>
</organism>
<dbReference type="Proteomes" id="UP000250744">
    <property type="component" value="Unassembled WGS sequence"/>
</dbReference>
<evidence type="ECO:0000313" key="6">
    <source>
        <dbReference type="Proteomes" id="UP000250744"/>
    </source>
</evidence>
<dbReference type="PANTHER" id="PTHR32089:SF112">
    <property type="entry name" value="LYSOZYME-LIKE PROTEIN-RELATED"/>
    <property type="match status" value="1"/>
</dbReference>
<keyword evidence="2" id="KW-1003">Cell membrane</keyword>
<comment type="caution">
    <text evidence="5">The sequence shown here is derived from an EMBL/GenBank/DDBJ whole genome shotgun (WGS) entry which is preliminary data.</text>
</comment>
<comment type="similarity">
    <text evidence="3">Belongs to the methyl-accepting chemotaxis (MCP) protein family.</text>
</comment>
<evidence type="ECO:0000256" key="3">
    <source>
        <dbReference type="ARBA" id="ARBA00029447"/>
    </source>
</evidence>
<comment type="subcellular location">
    <subcellularLocation>
        <location evidence="1">Cell inner membrane</location>
        <topology evidence="1">Multi-pass membrane protein</topology>
    </subcellularLocation>
</comment>
<evidence type="ECO:0000256" key="2">
    <source>
        <dbReference type="ARBA" id="ARBA00022519"/>
    </source>
</evidence>
<dbReference type="RefSeq" id="WP_112159482.1">
    <property type="nucleotide sequence ID" value="NZ_QKRX01000008.1"/>
</dbReference>
<proteinExistence type="inferred from homology"/>
<feature type="domain" description="T-SNARE coiled-coil homology" evidence="4">
    <location>
        <begin position="1"/>
        <end position="55"/>
    </location>
</feature>
<dbReference type="InterPro" id="IPR000727">
    <property type="entry name" value="T_SNARE_dom"/>
</dbReference>